<dbReference type="GO" id="GO:0051301">
    <property type="term" value="P:cell division"/>
    <property type="evidence" value="ECO:0007669"/>
    <property type="project" value="UniProtKB-KW"/>
</dbReference>
<dbReference type="OrthoDB" id="436262at2759"/>
<evidence type="ECO:0000256" key="3">
    <source>
        <dbReference type="ARBA" id="ARBA00009606"/>
    </source>
</evidence>
<dbReference type="InterPro" id="IPR016024">
    <property type="entry name" value="ARM-type_fold"/>
</dbReference>
<reference evidence="14" key="2">
    <citation type="journal article" name="BMC Genomics">
        <title>New genome assemblies reveal patterns of domestication and adaptation across Brettanomyces (Dekkera) species.</title>
        <authorList>
            <person name="Roach M.J."/>
            <person name="Borneman A.R."/>
        </authorList>
    </citation>
    <scope>NUCLEOTIDE SEQUENCE</scope>
    <source>
        <strain evidence="14">UCD 2041</strain>
    </source>
</reference>
<feature type="compositionally biased region" description="Acidic residues" evidence="11">
    <location>
        <begin position="468"/>
        <end position="481"/>
    </location>
</feature>
<evidence type="ECO:0000313" key="15">
    <source>
        <dbReference type="Proteomes" id="UP000663131"/>
    </source>
</evidence>
<dbReference type="GeneID" id="64575354"/>
<name>A0A871R991_DEKBR</name>
<evidence type="ECO:0000313" key="14">
    <source>
        <dbReference type="EMBL" id="QOU23237.1"/>
    </source>
</evidence>
<dbReference type="EMBL" id="CP063137">
    <property type="protein sequence ID" value="QOU23237.1"/>
    <property type="molecule type" value="Genomic_DNA"/>
</dbReference>
<evidence type="ECO:0000256" key="2">
    <source>
        <dbReference type="ARBA" id="ARBA00004286"/>
    </source>
</evidence>
<evidence type="ECO:0000256" key="6">
    <source>
        <dbReference type="ARBA" id="ARBA00022776"/>
    </source>
</evidence>
<dbReference type="InterPro" id="IPR011989">
    <property type="entry name" value="ARM-like"/>
</dbReference>
<gene>
    <name evidence="14" type="ORF">BRETT_003430</name>
</gene>
<dbReference type="Pfam" id="PF12717">
    <property type="entry name" value="Cnd1"/>
    <property type="match status" value="1"/>
</dbReference>
<proteinExistence type="inferred from homology"/>
<dbReference type="Proteomes" id="UP000663131">
    <property type="component" value="Chromosome 9"/>
</dbReference>
<dbReference type="GO" id="GO:0005634">
    <property type="term" value="C:nucleus"/>
    <property type="evidence" value="ECO:0007669"/>
    <property type="project" value="UniProtKB-SubCell"/>
</dbReference>
<comment type="subcellular location">
    <subcellularLocation>
        <location evidence="2">Chromosome</location>
    </subcellularLocation>
    <subcellularLocation>
        <location evidence="1">Nucleus</location>
    </subcellularLocation>
</comment>
<feature type="compositionally biased region" description="Basic and acidic residues" evidence="11">
    <location>
        <begin position="456"/>
        <end position="467"/>
    </location>
</feature>
<evidence type="ECO:0000256" key="10">
    <source>
        <dbReference type="PIRNR" id="PIRNR017127"/>
    </source>
</evidence>
<dbReference type="AlphaFoldDB" id="A0A871R991"/>
<dbReference type="GO" id="GO:0000796">
    <property type="term" value="C:condensin complex"/>
    <property type="evidence" value="ECO:0007669"/>
    <property type="project" value="TreeGrafter"/>
</dbReference>
<evidence type="ECO:0000256" key="4">
    <source>
        <dbReference type="ARBA" id="ARBA00022454"/>
    </source>
</evidence>
<dbReference type="Gene3D" id="1.25.10.10">
    <property type="entry name" value="Leucine-rich Repeat Variant"/>
    <property type="match status" value="2"/>
</dbReference>
<comment type="function">
    <text evidence="10">Regulatory subunit of the condensin complex, a complex required for conversion of interphase chromatin into mitotic-like condense chromosomes. The condensin complex probably introduces positive supercoils into relaxed DNA in the presence of type I topoisomerases and converts nicked DNA into positive knotted forms in the presence of type II topoisomerases.</text>
</comment>
<organism evidence="14 15">
    <name type="scientific">Dekkera bruxellensis</name>
    <name type="common">Brettanomyces custersii</name>
    <dbReference type="NCBI Taxonomy" id="5007"/>
    <lineage>
        <taxon>Eukaryota</taxon>
        <taxon>Fungi</taxon>
        <taxon>Dikarya</taxon>
        <taxon>Ascomycota</taxon>
        <taxon>Saccharomycotina</taxon>
        <taxon>Pichiomycetes</taxon>
        <taxon>Pichiales</taxon>
        <taxon>Pichiaceae</taxon>
        <taxon>Brettanomyces</taxon>
    </lineage>
</organism>
<keyword evidence="6 10" id="KW-0498">Mitosis</keyword>
<dbReference type="PIRSF" id="PIRSF017127">
    <property type="entry name" value="Condensin_D2"/>
    <property type="match status" value="1"/>
</dbReference>
<dbReference type="KEGG" id="bbrx:BRETT_003430"/>
<dbReference type="RefSeq" id="XP_041139730.1">
    <property type="nucleotide sequence ID" value="XM_041281939.1"/>
</dbReference>
<dbReference type="Pfam" id="PF12922">
    <property type="entry name" value="Cnd1_N"/>
    <property type="match status" value="1"/>
</dbReference>
<dbReference type="InterPro" id="IPR024324">
    <property type="entry name" value="Condensin_cplx_su1_N"/>
</dbReference>
<dbReference type="PANTHER" id="PTHR14222:SF2">
    <property type="entry name" value="CONDENSIN COMPLEX SUBUNIT 1"/>
    <property type="match status" value="1"/>
</dbReference>
<keyword evidence="9 10" id="KW-0131">Cell cycle</keyword>
<evidence type="ECO:0000259" key="13">
    <source>
        <dbReference type="Pfam" id="PF12922"/>
    </source>
</evidence>
<evidence type="ECO:0000256" key="7">
    <source>
        <dbReference type="ARBA" id="ARBA00023067"/>
    </source>
</evidence>
<evidence type="ECO:0000259" key="12">
    <source>
        <dbReference type="Pfam" id="PF12717"/>
    </source>
</evidence>
<keyword evidence="5 10" id="KW-0132">Cell division</keyword>
<feature type="domain" description="Condensin complex subunit 1 N-terminal" evidence="13">
    <location>
        <begin position="71"/>
        <end position="217"/>
    </location>
</feature>
<feature type="compositionally biased region" description="Acidic residues" evidence="11">
    <location>
        <begin position="445"/>
        <end position="455"/>
    </location>
</feature>
<comment type="similarity">
    <text evidence="3 10">Belongs to the CND1 (condensin subunit 1) family.</text>
</comment>
<keyword evidence="8" id="KW-0539">Nucleus</keyword>
<evidence type="ECO:0000256" key="1">
    <source>
        <dbReference type="ARBA" id="ARBA00004123"/>
    </source>
</evidence>
<dbReference type="SUPFAM" id="SSF48371">
    <property type="entry name" value="ARM repeat"/>
    <property type="match status" value="1"/>
</dbReference>
<dbReference type="InterPro" id="IPR032682">
    <property type="entry name" value="Cnd1_C"/>
</dbReference>
<dbReference type="GO" id="GO:0042393">
    <property type="term" value="F:histone binding"/>
    <property type="evidence" value="ECO:0007669"/>
    <property type="project" value="TreeGrafter"/>
</dbReference>
<dbReference type="InterPro" id="IPR026971">
    <property type="entry name" value="CND1/NCAPD3"/>
</dbReference>
<evidence type="ECO:0000256" key="8">
    <source>
        <dbReference type="ARBA" id="ARBA00023242"/>
    </source>
</evidence>
<evidence type="ECO:0000256" key="11">
    <source>
        <dbReference type="SAM" id="MobiDB-lite"/>
    </source>
</evidence>
<protein>
    <recommendedName>
        <fullName evidence="10">Condensin complex subunit 1</fullName>
    </recommendedName>
</protein>
<evidence type="ECO:0000256" key="5">
    <source>
        <dbReference type="ARBA" id="ARBA00022618"/>
    </source>
</evidence>
<reference evidence="14" key="1">
    <citation type="submission" date="2020-10" db="EMBL/GenBank/DDBJ databases">
        <authorList>
            <person name="Palmer J.M."/>
        </authorList>
    </citation>
    <scope>NUCLEOTIDE SEQUENCE</scope>
    <source>
        <strain evidence="14">UCD 2041</strain>
    </source>
</reference>
<dbReference type="GO" id="GO:0007076">
    <property type="term" value="P:mitotic chromosome condensation"/>
    <property type="evidence" value="ECO:0007669"/>
    <property type="project" value="InterPro"/>
</dbReference>
<keyword evidence="4" id="KW-0158">Chromosome</keyword>
<dbReference type="PANTHER" id="PTHR14222">
    <property type="entry name" value="CONDENSIN"/>
    <property type="match status" value="1"/>
</dbReference>
<sequence length="1150" mass="130797">MFEFNLSDAVTKYPEEIDSYKAEDISDDLKTRLNEITNTLAVRPSAIMDEMIWDPLVEMVHCYKTLPDEIRFQMAYLVSNSLSLEIDSETRPVLQGGETEMFEQQKQILQLYGYLVFVLLYNLGKEDADTKNSKMKRHVMKSNDIIESLLGTVTQLFALRLSLLFQTTPERNMFVGNLLLSPINALLENTHRAKVNSIKRHCFKTVCLAVKYHGQASHTQNAILQHLTYFPHLSSVMAELLEVMANKYDYPQLTDAILKEVSAKKFNENDVTGPKSVSTFLTKLSEIAPRVAMRQMSLVAVLLDNNSFTLRCAVVEVVGNIISTISSSSEDFEQHKESANSYIDLLEERLLDANPYVRSRAIQGLTKLTEMKIKFVDRRLKWTRLAVRHLEDRSGLVRRNAIKFLSHLIMTHPYSSINDERLEFKSWNSKLEMLTGKLKELQPDIFEEGDEENDKEEVNKEKDKEGEVNEENDEGQEDKEEVEGNEHPNDNQDMDDQVVEDAEINRNTEESVQKENQADPTMVHKLFLTWQIYKDCTIFIKQIEKSAELCCQLLHSKSKLEVIDVMTYFVLLDAYGVENSDTGIKQMLHLVWMKGSNEEGNQVVDKLIDCYKTLYLNSPPTATPLQKSASIAKNLVELTYDASMADLASLEKLIGELYQTHLVGNSVVKVLWSLFKQEGVPKECKRGSIIVLGMLAVVNNRISLEGLDLVLSIGLDPEAKDWILTSFSCVALRRAVPKDAGVGFRMAKEDEAVEKLKAILLMYSENGQWFGMAEEALNSLFAVSSRPDVVSTEILRQKTEAVFGTRDPNAEIGALSQLLFLVGHIGLKIVIYLEQCEAEFKKKRINAETRKSEQQNELDMIGGTNEDDFSDAVQAIKEKELLYGKTSLLAGYVPMVRRIVQDQKEFADPRLQRQAVLCLCKMMCISPRFCEDNLPLLLEVMENSKDPVVRSNAVLGLGDMAVCFNSIIDTNKNYLYGRLQDPDLMVQRTCLMTVTFLILAGQVKVKGQLAQMAKLYVNKDPAIVDMCKLFFTELATKENAIYNGFIDMFSGLTADKKLSEADFNTIIRFVVPFIQKDKHRQQLASRLYQRLLKADDSDVWKKTAFVIREIIPRQDSTAASRKDKESAKAKLYNTIFDEIEKGYQQPEEKE</sequence>
<dbReference type="InterPro" id="IPR007673">
    <property type="entry name" value="Condensin_cplx_su1"/>
</dbReference>
<keyword evidence="7 10" id="KW-0226">DNA condensation</keyword>
<feature type="region of interest" description="Disordered" evidence="11">
    <location>
        <begin position="442"/>
        <end position="494"/>
    </location>
</feature>
<evidence type="ECO:0000256" key="9">
    <source>
        <dbReference type="ARBA" id="ARBA00023306"/>
    </source>
</evidence>
<accession>A0A871R991</accession>
<dbReference type="GO" id="GO:0000779">
    <property type="term" value="C:condensed chromosome, centromeric region"/>
    <property type="evidence" value="ECO:0007669"/>
    <property type="project" value="TreeGrafter"/>
</dbReference>
<dbReference type="GO" id="GO:0010032">
    <property type="term" value="P:meiotic chromosome condensation"/>
    <property type="evidence" value="ECO:0007669"/>
    <property type="project" value="TreeGrafter"/>
</dbReference>
<feature type="domain" description="Condensin complex subunit 1 C-terminal" evidence="12">
    <location>
        <begin position="948"/>
        <end position="1107"/>
    </location>
</feature>